<sequence>MIERKDDGSFYITDHQTVSSDSPKTQSSIGNQDAEAGTHKKKIFRSQSTQTSPEINTSQEFMVLPIVIKEQLIEENECLKQELAKAKMALAEAHMEKDTLLHHIKTMNNEKC</sequence>
<feature type="compositionally biased region" description="Polar residues" evidence="2">
    <location>
        <begin position="14"/>
        <end position="31"/>
    </location>
</feature>
<dbReference type="Pfam" id="PF24917">
    <property type="entry name" value="BLTP3A_B"/>
    <property type="match status" value="1"/>
</dbReference>
<dbReference type="AlphaFoldDB" id="A0A2D4JUJ0"/>
<evidence type="ECO:0000256" key="2">
    <source>
        <dbReference type="SAM" id="MobiDB-lite"/>
    </source>
</evidence>
<dbReference type="InterPro" id="IPR026728">
    <property type="entry name" value="BLTP3A/B"/>
</dbReference>
<reference evidence="3" key="2">
    <citation type="submission" date="2017-11" db="EMBL/GenBank/DDBJ databases">
        <title>Coralsnake Venomics: Analyses of Venom Gland Transcriptomes and Proteomes of Six Brazilian Taxa.</title>
        <authorList>
            <person name="Aird S.D."/>
            <person name="Jorge da Silva N."/>
            <person name="Qiu L."/>
            <person name="Villar-Briones A."/>
            <person name="Aparecida-Saddi V."/>
            <person name="Campos-Telles M.P."/>
            <person name="Grau M."/>
            <person name="Mikheyev A.S."/>
        </authorList>
    </citation>
    <scope>NUCLEOTIDE SEQUENCE</scope>
    <source>
        <tissue evidence="3">Venom_gland</tissue>
    </source>
</reference>
<proteinExistence type="predicted"/>
<feature type="compositionally biased region" description="Polar residues" evidence="2">
    <location>
        <begin position="45"/>
        <end position="56"/>
    </location>
</feature>
<feature type="coiled-coil region" evidence="1">
    <location>
        <begin position="69"/>
        <end position="96"/>
    </location>
</feature>
<name>A0A2D4JUJ0_9SAUR</name>
<accession>A0A2D4JUJ0</accession>
<protein>
    <submittedName>
        <fullName evidence="3">Uncharacterized protein</fullName>
    </submittedName>
</protein>
<evidence type="ECO:0000256" key="1">
    <source>
        <dbReference type="SAM" id="Coils"/>
    </source>
</evidence>
<feature type="region of interest" description="Disordered" evidence="2">
    <location>
        <begin position="1"/>
        <end position="56"/>
    </location>
</feature>
<keyword evidence="1" id="KW-0175">Coiled coil</keyword>
<evidence type="ECO:0000313" key="3">
    <source>
        <dbReference type="EMBL" id="LAB00095.1"/>
    </source>
</evidence>
<organism evidence="3">
    <name type="scientific">Micrurus paraensis</name>
    <dbReference type="NCBI Taxonomy" id="1970185"/>
    <lineage>
        <taxon>Eukaryota</taxon>
        <taxon>Metazoa</taxon>
        <taxon>Chordata</taxon>
        <taxon>Craniata</taxon>
        <taxon>Vertebrata</taxon>
        <taxon>Euteleostomi</taxon>
        <taxon>Lepidosauria</taxon>
        <taxon>Squamata</taxon>
        <taxon>Bifurcata</taxon>
        <taxon>Unidentata</taxon>
        <taxon>Episquamata</taxon>
        <taxon>Toxicofera</taxon>
        <taxon>Serpentes</taxon>
        <taxon>Colubroidea</taxon>
        <taxon>Elapidae</taxon>
        <taxon>Elapinae</taxon>
        <taxon>Micrurus</taxon>
    </lineage>
</organism>
<reference evidence="3" key="1">
    <citation type="submission" date="2017-07" db="EMBL/GenBank/DDBJ databases">
        <authorList>
            <person name="Mikheyev A."/>
            <person name="Grau M."/>
        </authorList>
    </citation>
    <scope>NUCLEOTIDE SEQUENCE</scope>
    <source>
        <tissue evidence="3">Venom_gland</tissue>
    </source>
</reference>
<dbReference type="EMBL" id="IACL01012381">
    <property type="protein sequence ID" value="LAB00095.1"/>
    <property type="molecule type" value="Transcribed_RNA"/>
</dbReference>